<dbReference type="EMBL" id="GBXM01018325">
    <property type="protein sequence ID" value="JAH90252.1"/>
    <property type="molecule type" value="Transcribed_RNA"/>
</dbReference>
<protein>
    <submittedName>
        <fullName evidence="1">Uncharacterized protein</fullName>
    </submittedName>
</protein>
<accession>A0A0E9WIU0</accession>
<proteinExistence type="predicted"/>
<sequence length="74" mass="8374">MQSKQSFLASKQIKIFLKRYVISTGANPNSLEIISQMYSSDGFLIVVATYCRLMNAIDYMKNTATTTASNNNYY</sequence>
<evidence type="ECO:0000313" key="1">
    <source>
        <dbReference type="EMBL" id="JAH90252.1"/>
    </source>
</evidence>
<reference evidence="1" key="1">
    <citation type="submission" date="2014-11" db="EMBL/GenBank/DDBJ databases">
        <authorList>
            <person name="Amaro Gonzalez C."/>
        </authorList>
    </citation>
    <scope>NUCLEOTIDE SEQUENCE</scope>
</reference>
<organism evidence="1">
    <name type="scientific">Anguilla anguilla</name>
    <name type="common">European freshwater eel</name>
    <name type="synonym">Muraena anguilla</name>
    <dbReference type="NCBI Taxonomy" id="7936"/>
    <lineage>
        <taxon>Eukaryota</taxon>
        <taxon>Metazoa</taxon>
        <taxon>Chordata</taxon>
        <taxon>Craniata</taxon>
        <taxon>Vertebrata</taxon>
        <taxon>Euteleostomi</taxon>
        <taxon>Actinopterygii</taxon>
        <taxon>Neopterygii</taxon>
        <taxon>Teleostei</taxon>
        <taxon>Anguilliformes</taxon>
        <taxon>Anguillidae</taxon>
        <taxon>Anguilla</taxon>
    </lineage>
</organism>
<name>A0A0E9WIU0_ANGAN</name>
<dbReference type="AlphaFoldDB" id="A0A0E9WIU0"/>
<reference evidence="1" key="2">
    <citation type="journal article" date="2015" name="Fish Shellfish Immunol.">
        <title>Early steps in the European eel (Anguilla anguilla)-Vibrio vulnificus interaction in the gills: Role of the RtxA13 toxin.</title>
        <authorList>
            <person name="Callol A."/>
            <person name="Pajuelo D."/>
            <person name="Ebbesson L."/>
            <person name="Teles M."/>
            <person name="MacKenzie S."/>
            <person name="Amaro C."/>
        </authorList>
    </citation>
    <scope>NUCLEOTIDE SEQUENCE</scope>
</reference>